<evidence type="ECO:0000313" key="2">
    <source>
        <dbReference type="Proteomes" id="UP001254813"/>
    </source>
</evidence>
<keyword evidence="2" id="KW-1185">Reference proteome</keyword>
<reference evidence="1 2" key="1">
    <citation type="submission" date="2022-06" db="EMBL/GenBank/DDBJ databases">
        <title>Halogeometricum sp. a new haloarchaeum isolate from saline soil.</title>
        <authorList>
            <person name="Strakova D."/>
            <person name="Galisteo C."/>
            <person name="Sanchez-Porro C."/>
            <person name="Ventosa A."/>
        </authorList>
    </citation>
    <scope>NUCLEOTIDE SEQUENCE [LARGE SCALE GENOMIC DNA]</scope>
    <source>
        <strain evidence="2">S3BR25-2</strain>
    </source>
</reference>
<dbReference type="RefSeq" id="WP_310928874.1">
    <property type="nucleotide sequence ID" value="NZ_JAMQOQ010000003.1"/>
</dbReference>
<protein>
    <submittedName>
        <fullName evidence="1">Uncharacterized protein</fullName>
    </submittedName>
</protein>
<name>A0ABU2G2N0_9EURY</name>
<dbReference type="EMBL" id="JAMQOQ010000003">
    <property type="protein sequence ID" value="MDS0295022.1"/>
    <property type="molecule type" value="Genomic_DNA"/>
</dbReference>
<sequence>MPELLPTAAAALVVLLFAAALALMSSGDLRAAAFCFLGASLIIYFRETYLLDD</sequence>
<dbReference type="Proteomes" id="UP001254813">
    <property type="component" value="Unassembled WGS sequence"/>
</dbReference>
<evidence type="ECO:0000313" key="1">
    <source>
        <dbReference type="EMBL" id="MDS0295022.1"/>
    </source>
</evidence>
<gene>
    <name evidence="1" type="ORF">NDI79_12650</name>
</gene>
<proteinExistence type="predicted"/>
<accession>A0ABU2G2N0</accession>
<organism evidence="1 2">
    <name type="scientific">Halogeometricum luteum</name>
    <dbReference type="NCBI Taxonomy" id="2950537"/>
    <lineage>
        <taxon>Archaea</taxon>
        <taxon>Methanobacteriati</taxon>
        <taxon>Methanobacteriota</taxon>
        <taxon>Stenosarchaea group</taxon>
        <taxon>Halobacteria</taxon>
        <taxon>Halobacteriales</taxon>
        <taxon>Haloferacaceae</taxon>
        <taxon>Halogeometricum</taxon>
    </lineage>
</organism>
<comment type="caution">
    <text evidence="1">The sequence shown here is derived from an EMBL/GenBank/DDBJ whole genome shotgun (WGS) entry which is preliminary data.</text>
</comment>